<comment type="cofactor">
    <cofactor evidence="1">
        <name>a divalent metal cation</name>
        <dbReference type="ChEBI" id="CHEBI:60240"/>
    </cofactor>
</comment>
<sequence length="199" mass="21652">MHLDPAFILASASPRRRELLQQIGCHFLVSPAEIDEEVLVGESPEDYVNRMALQKALAGWHANQNKQLPVLGADTTVVLGNDIFGKPSGQEDAISMLSQLSGKTHRVLSSVAMVQGDKQQVVLSETRVTFRLLDSDECHRYWQTGEPSDKAGAYAIQGLGAVFVTAINGSYSGVVGLPLAETCTLLEVFDISWWVGPEK</sequence>
<dbReference type="NCBIfam" id="TIGR00172">
    <property type="entry name" value="maf"/>
    <property type="match status" value="1"/>
</dbReference>
<dbReference type="PANTHER" id="PTHR43213:SF5">
    <property type="entry name" value="BIFUNCTIONAL DTTP_UTP PYROPHOSPHATASE_METHYLTRANSFERASE PROTEIN-RELATED"/>
    <property type="match status" value="1"/>
</dbReference>
<gene>
    <name evidence="3" type="ORF">LCGC14_2332680</name>
</gene>
<protein>
    <recommendedName>
        <fullName evidence="4">Septum formation protein Maf</fullName>
    </recommendedName>
</protein>
<comment type="caution">
    <text evidence="3">The sequence shown here is derived from an EMBL/GenBank/DDBJ whole genome shotgun (WGS) entry which is preliminary data.</text>
</comment>
<evidence type="ECO:0000256" key="2">
    <source>
        <dbReference type="ARBA" id="ARBA00022801"/>
    </source>
</evidence>
<dbReference type="Gene3D" id="3.90.950.10">
    <property type="match status" value="1"/>
</dbReference>
<reference evidence="3" key="1">
    <citation type="journal article" date="2015" name="Nature">
        <title>Complex archaea that bridge the gap between prokaryotes and eukaryotes.</title>
        <authorList>
            <person name="Spang A."/>
            <person name="Saw J.H."/>
            <person name="Jorgensen S.L."/>
            <person name="Zaremba-Niedzwiedzka K."/>
            <person name="Martijn J."/>
            <person name="Lind A.E."/>
            <person name="van Eijk R."/>
            <person name="Schleper C."/>
            <person name="Guy L."/>
            <person name="Ettema T.J."/>
        </authorList>
    </citation>
    <scope>NUCLEOTIDE SEQUENCE</scope>
</reference>
<dbReference type="InterPro" id="IPR003697">
    <property type="entry name" value="Maf-like"/>
</dbReference>
<dbReference type="InterPro" id="IPR029001">
    <property type="entry name" value="ITPase-like_fam"/>
</dbReference>
<name>A0A0F9CF75_9ZZZZ</name>
<proteinExistence type="inferred from homology"/>
<dbReference type="HAMAP" id="MF_00528">
    <property type="entry name" value="Maf"/>
    <property type="match status" value="1"/>
</dbReference>
<evidence type="ECO:0008006" key="4">
    <source>
        <dbReference type="Google" id="ProtNLM"/>
    </source>
</evidence>
<dbReference type="SUPFAM" id="SSF52972">
    <property type="entry name" value="ITPase-like"/>
    <property type="match status" value="1"/>
</dbReference>
<accession>A0A0F9CF75</accession>
<dbReference type="CDD" id="cd00555">
    <property type="entry name" value="Maf"/>
    <property type="match status" value="1"/>
</dbReference>
<dbReference type="EMBL" id="LAZR01033566">
    <property type="protein sequence ID" value="KKL47724.1"/>
    <property type="molecule type" value="Genomic_DNA"/>
</dbReference>
<dbReference type="PANTHER" id="PTHR43213">
    <property type="entry name" value="BIFUNCTIONAL DTTP/UTP PYROPHOSPHATASE/METHYLTRANSFERASE PROTEIN-RELATED"/>
    <property type="match status" value="1"/>
</dbReference>
<evidence type="ECO:0000256" key="1">
    <source>
        <dbReference type="ARBA" id="ARBA00001968"/>
    </source>
</evidence>
<dbReference type="Pfam" id="PF02545">
    <property type="entry name" value="Maf"/>
    <property type="match status" value="1"/>
</dbReference>
<organism evidence="3">
    <name type="scientific">marine sediment metagenome</name>
    <dbReference type="NCBI Taxonomy" id="412755"/>
    <lineage>
        <taxon>unclassified sequences</taxon>
        <taxon>metagenomes</taxon>
        <taxon>ecological metagenomes</taxon>
    </lineage>
</organism>
<dbReference type="GO" id="GO:0047429">
    <property type="term" value="F:nucleoside triphosphate diphosphatase activity"/>
    <property type="evidence" value="ECO:0007669"/>
    <property type="project" value="InterPro"/>
</dbReference>
<dbReference type="AlphaFoldDB" id="A0A0F9CF75"/>
<evidence type="ECO:0000313" key="3">
    <source>
        <dbReference type="EMBL" id="KKL47724.1"/>
    </source>
</evidence>
<dbReference type="PIRSF" id="PIRSF006305">
    <property type="entry name" value="Maf"/>
    <property type="match status" value="1"/>
</dbReference>
<keyword evidence="2" id="KW-0378">Hydrolase</keyword>